<name>A0A517Q7B6_9PLAN</name>
<dbReference type="Proteomes" id="UP000315647">
    <property type="component" value="Chromosome"/>
</dbReference>
<gene>
    <name evidence="1" type="ORF">Enr10x_28390</name>
</gene>
<protein>
    <submittedName>
        <fullName evidence="1">Uncharacterized protein</fullName>
    </submittedName>
</protein>
<dbReference type="AlphaFoldDB" id="A0A517Q7B6"/>
<accession>A0A517Q7B6</accession>
<keyword evidence="2" id="KW-1185">Reference proteome</keyword>
<dbReference type="EMBL" id="CP037421">
    <property type="protein sequence ID" value="QDT27522.1"/>
    <property type="molecule type" value="Genomic_DNA"/>
</dbReference>
<evidence type="ECO:0000313" key="1">
    <source>
        <dbReference type="EMBL" id="QDT27522.1"/>
    </source>
</evidence>
<evidence type="ECO:0000313" key="2">
    <source>
        <dbReference type="Proteomes" id="UP000315647"/>
    </source>
</evidence>
<proteinExistence type="predicted"/>
<organism evidence="1 2">
    <name type="scientific">Gimesia panareensis</name>
    <dbReference type="NCBI Taxonomy" id="2527978"/>
    <lineage>
        <taxon>Bacteria</taxon>
        <taxon>Pseudomonadati</taxon>
        <taxon>Planctomycetota</taxon>
        <taxon>Planctomycetia</taxon>
        <taxon>Planctomycetales</taxon>
        <taxon>Planctomycetaceae</taxon>
        <taxon>Gimesia</taxon>
    </lineage>
</organism>
<reference evidence="1 2" key="1">
    <citation type="submission" date="2019-03" db="EMBL/GenBank/DDBJ databases">
        <title>Deep-cultivation of Planctomycetes and their phenomic and genomic characterization uncovers novel biology.</title>
        <authorList>
            <person name="Wiegand S."/>
            <person name="Jogler M."/>
            <person name="Boedeker C."/>
            <person name="Pinto D."/>
            <person name="Vollmers J."/>
            <person name="Rivas-Marin E."/>
            <person name="Kohn T."/>
            <person name="Peeters S.H."/>
            <person name="Heuer A."/>
            <person name="Rast P."/>
            <person name="Oberbeckmann S."/>
            <person name="Bunk B."/>
            <person name="Jeske O."/>
            <person name="Meyerdierks A."/>
            <person name="Storesund J.E."/>
            <person name="Kallscheuer N."/>
            <person name="Luecker S."/>
            <person name="Lage O.M."/>
            <person name="Pohl T."/>
            <person name="Merkel B.J."/>
            <person name="Hornburger P."/>
            <person name="Mueller R.-W."/>
            <person name="Bruemmer F."/>
            <person name="Labrenz M."/>
            <person name="Spormann A.M."/>
            <person name="Op den Camp H."/>
            <person name="Overmann J."/>
            <person name="Amann R."/>
            <person name="Jetten M.S.M."/>
            <person name="Mascher T."/>
            <person name="Medema M.H."/>
            <person name="Devos D.P."/>
            <person name="Kaster A.-K."/>
            <person name="Ovreas L."/>
            <person name="Rohde M."/>
            <person name="Galperin M.Y."/>
            <person name="Jogler C."/>
        </authorList>
    </citation>
    <scope>NUCLEOTIDE SEQUENCE [LARGE SCALE GENOMIC DNA]</scope>
    <source>
        <strain evidence="1 2">Enr10</strain>
    </source>
</reference>
<sequence length="37" mass="4228">MLELKTGRTIANLRILLNCALYIQSRTPLKEIPPIFS</sequence>